<organism evidence="6 7">
    <name type="scientific">Neobacillus vireti LMG 21834</name>
    <dbReference type="NCBI Taxonomy" id="1131730"/>
    <lineage>
        <taxon>Bacteria</taxon>
        <taxon>Bacillati</taxon>
        <taxon>Bacillota</taxon>
        <taxon>Bacilli</taxon>
        <taxon>Bacillales</taxon>
        <taxon>Bacillaceae</taxon>
        <taxon>Neobacillus</taxon>
    </lineage>
</organism>
<dbReference type="GO" id="GO:0015929">
    <property type="term" value="F:hexosaminidase activity"/>
    <property type="evidence" value="ECO:0007669"/>
    <property type="project" value="UniProtKB-ARBA"/>
</dbReference>
<feature type="signal peptide" evidence="4">
    <location>
        <begin position="1"/>
        <end position="26"/>
    </location>
</feature>
<dbReference type="Gene3D" id="1.20.58.460">
    <property type="entry name" value="Hyaluronidase post-catalytic domain-like"/>
    <property type="match status" value="2"/>
</dbReference>
<dbReference type="SUPFAM" id="SSF51445">
    <property type="entry name" value="(Trans)glycosidases"/>
    <property type="match status" value="1"/>
</dbReference>
<dbReference type="Pfam" id="PF21774">
    <property type="entry name" value="NagJ_C"/>
    <property type="match status" value="2"/>
</dbReference>
<evidence type="ECO:0000256" key="4">
    <source>
        <dbReference type="SAM" id="SignalP"/>
    </source>
</evidence>
<reference evidence="6 7" key="1">
    <citation type="journal article" date="2014" name="Environ. Microbiol.">
        <title>The nitrate-ammonifying and nosZ-carrying bacterium Bacillus vireti is a potent source and sink for nitric and nitrous oxide under high nitrate conditions.</title>
        <authorList>
            <person name="Mania D."/>
            <person name="Heylen K."/>
            <person name="van Spanning R.J."/>
            <person name="Frostegard A."/>
        </authorList>
    </citation>
    <scope>NUCLEOTIDE SEQUENCE [LARGE SCALE GENOMIC DNA]</scope>
    <source>
        <strain evidence="6 7">LMG 21834</strain>
    </source>
</reference>
<name>A0AB94IPP1_9BACI</name>
<keyword evidence="7" id="KW-1185">Reference proteome</keyword>
<dbReference type="InterPro" id="IPR017853">
    <property type="entry name" value="GH"/>
</dbReference>
<evidence type="ECO:0000256" key="1">
    <source>
        <dbReference type="ARBA" id="ARBA00022801"/>
    </source>
</evidence>
<evidence type="ECO:0000313" key="6">
    <source>
        <dbReference type="EMBL" id="ETI69055.1"/>
    </source>
</evidence>
<evidence type="ECO:0000313" key="7">
    <source>
        <dbReference type="Proteomes" id="UP000018877"/>
    </source>
</evidence>
<dbReference type="Gene3D" id="3.30.379.10">
    <property type="entry name" value="Chitobiase/beta-hexosaminidase domain 2-like"/>
    <property type="match status" value="1"/>
</dbReference>
<keyword evidence="2 3" id="KW-0326">Glycosidase</keyword>
<dbReference type="InterPro" id="IPR011496">
    <property type="entry name" value="O-GlcNAcase_cat"/>
</dbReference>
<dbReference type="Pfam" id="PF02838">
    <property type="entry name" value="Glyco_hydro_20b"/>
    <property type="match status" value="1"/>
</dbReference>
<feature type="active site" description="Proton donor" evidence="3">
    <location>
        <position position="303"/>
    </location>
</feature>
<dbReference type="InterPro" id="IPR029018">
    <property type="entry name" value="Hex-like_dom2"/>
</dbReference>
<evidence type="ECO:0000259" key="5">
    <source>
        <dbReference type="PROSITE" id="PS52009"/>
    </source>
</evidence>
<dbReference type="GO" id="GO:1901135">
    <property type="term" value="P:carbohydrate derivative metabolic process"/>
    <property type="evidence" value="ECO:0007669"/>
    <property type="project" value="UniProtKB-ARBA"/>
</dbReference>
<sequence>MNGLKRLKRALVVSSALLLCIPGVQGVQKASAASNVTLSINPTPQEAKIRDQGFPLTPKVGIVTGKKTDEQAFKEVVGALKAADVKQIIQYNAGEKATTPVTIWIGGPAENQDSKKVLEQMGIKGPDALKDEGYVLASSSKGKNQIVLAGKDTTGTFYAAKTFKQIIQEQKGRDRFPGVEIRDWPDMAIRGSIEGFYGPPWTQEDRLSQLDFYGDNKLNTYIYAPKDDPYHRDNWRDPYPEQEIAKLKELIDRAKKNHVKFTFSLSPGNSICFSNDQDFEFLKKKMEKVWDLGVRSYAIFLDDIDSSLKYQQDKDKFGKDKNPAAAAQAYLLNRFTKEFIQTHPGAERLITVPTDYAGNGPTPYRDRFAELLDKDTIVMWTGEKVVSEQVTSEEAKQVQGAFNHDMLLWDNYPVNDYDRNSLFIGPIVGRDADLSKQGVLGITANPMNEAEASKIPLYTIADYTWNGAAYNPEESWKRSIQSFGGDGADALKTFAENTYSSPINKTESLTLTPLIDAFWKAYVSNKNLDQAASNLIGEFKKLQQVPATLQQKMKNDNFLQEIKPYNEKLKLYGEAGEAAVHYLTAEKKGKTTEAKAYKDKLITLFNQSEQIPQKIGQGVIKPFLVESVLELPPLSLTLKPEIEAFWKALDGNDGAQAAEQLMAEFDRLRQIPENFRKESSSEEFLISINSHLQNLKVFGDAGYVAVQYLMAQKAGQANEVSVLKNQLKTLMIQAYQMPQEIGDQVVKPFLIESMWRNRHVSDYRKLDGVNRGRGAGELIQYTPVRGKTTGTNIWGYEVTVVDGKVVQRGGNDSVIPANGYVLSIHANDWLRDNTTIGTTIQIEDGIVLIIAP</sequence>
<dbReference type="Pfam" id="PF07555">
    <property type="entry name" value="NAGidase"/>
    <property type="match status" value="1"/>
</dbReference>
<dbReference type="RefSeq" id="WP_024028169.1">
    <property type="nucleotide sequence ID" value="NZ_ALAN01000059.1"/>
</dbReference>
<feature type="domain" description="GH84" evidence="5">
    <location>
        <begin position="188"/>
        <end position="468"/>
    </location>
</feature>
<dbReference type="InterPro" id="IPR051822">
    <property type="entry name" value="Glycosyl_Hydrolase_84"/>
</dbReference>
<gene>
    <name evidence="6" type="ORF">BAVI_09846</name>
</gene>
<evidence type="ECO:0000256" key="2">
    <source>
        <dbReference type="ARBA" id="ARBA00023295"/>
    </source>
</evidence>
<comment type="similarity">
    <text evidence="3">Belongs to the glycosyl hydrolase 84 family.</text>
</comment>
<feature type="chain" id="PRO_5044495064" evidence="4">
    <location>
        <begin position="27"/>
        <end position="852"/>
    </location>
</feature>
<keyword evidence="1 3" id="KW-0378">Hydrolase</keyword>
<dbReference type="InterPro" id="IPR049019">
    <property type="entry name" value="NagJ-like_helical"/>
</dbReference>
<dbReference type="Gene3D" id="3.20.20.80">
    <property type="entry name" value="Glycosidases"/>
    <property type="match status" value="1"/>
</dbReference>
<dbReference type="InterPro" id="IPR015882">
    <property type="entry name" value="HEX_bac_N"/>
</dbReference>
<protein>
    <submittedName>
        <fullName evidence="6">Beta-N-acetylhexosaminidase</fullName>
    </submittedName>
</protein>
<dbReference type="AlphaFoldDB" id="A0AB94IPP1"/>
<proteinExistence type="inferred from homology"/>
<dbReference type="GO" id="GO:0005975">
    <property type="term" value="P:carbohydrate metabolic process"/>
    <property type="evidence" value="ECO:0007669"/>
    <property type="project" value="UniProtKB-ARBA"/>
</dbReference>
<dbReference type="PROSITE" id="PS52009">
    <property type="entry name" value="GH84"/>
    <property type="match status" value="1"/>
</dbReference>
<keyword evidence="4" id="KW-0732">Signal</keyword>
<dbReference type="SUPFAM" id="SSF140657">
    <property type="entry name" value="Hyaluronidase post-catalytic domain-like"/>
    <property type="match status" value="2"/>
</dbReference>
<dbReference type="PANTHER" id="PTHR13170">
    <property type="entry name" value="O-GLCNACASE"/>
    <property type="match status" value="1"/>
</dbReference>
<evidence type="ECO:0000256" key="3">
    <source>
        <dbReference type="PROSITE-ProRule" id="PRU01353"/>
    </source>
</evidence>
<dbReference type="EMBL" id="ALAN01000059">
    <property type="protein sequence ID" value="ETI69055.1"/>
    <property type="molecule type" value="Genomic_DNA"/>
</dbReference>
<comment type="caution">
    <text evidence="6">The sequence shown here is derived from an EMBL/GenBank/DDBJ whole genome shotgun (WGS) entry which is preliminary data.</text>
</comment>
<dbReference type="Proteomes" id="UP000018877">
    <property type="component" value="Unassembled WGS sequence"/>
</dbReference>
<dbReference type="PANTHER" id="PTHR13170:SF16">
    <property type="entry name" value="PROTEIN O-GLCNACASE"/>
    <property type="match status" value="1"/>
</dbReference>
<dbReference type="SUPFAM" id="SSF55545">
    <property type="entry name" value="beta-N-acetylhexosaminidase-like domain"/>
    <property type="match status" value="1"/>
</dbReference>
<accession>A0AB94IPP1</accession>